<evidence type="ECO:0000313" key="1">
    <source>
        <dbReference type="EMBL" id="KAL2487305.1"/>
    </source>
</evidence>
<gene>
    <name evidence="1" type="ORF">Adt_32061</name>
</gene>
<accession>A0ABD1RFW0</accession>
<name>A0ABD1RFW0_9LAMI</name>
<dbReference type="PANTHER" id="PTHR48475">
    <property type="entry name" value="RIBONUCLEASE H"/>
    <property type="match status" value="1"/>
</dbReference>
<sequence>MVAYLKKAKNLISYLEVFELLQISRIENGYADDLSKLASSKDSDLMRAIPVEKLSKPSIDEAAPQNVMVINESPMWIKEIIAYLTNQASPKKRKRRENST</sequence>
<organism evidence="1 2">
    <name type="scientific">Abeliophyllum distichum</name>
    <dbReference type="NCBI Taxonomy" id="126358"/>
    <lineage>
        <taxon>Eukaryota</taxon>
        <taxon>Viridiplantae</taxon>
        <taxon>Streptophyta</taxon>
        <taxon>Embryophyta</taxon>
        <taxon>Tracheophyta</taxon>
        <taxon>Spermatophyta</taxon>
        <taxon>Magnoliopsida</taxon>
        <taxon>eudicotyledons</taxon>
        <taxon>Gunneridae</taxon>
        <taxon>Pentapetalae</taxon>
        <taxon>asterids</taxon>
        <taxon>lamiids</taxon>
        <taxon>Lamiales</taxon>
        <taxon>Oleaceae</taxon>
        <taxon>Forsythieae</taxon>
        <taxon>Abeliophyllum</taxon>
    </lineage>
</organism>
<protein>
    <submittedName>
        <fullName evidence="1">Uncharacterized protein</fullName>
    </submittedName>
</protein>
<comment type="caution">
    <text evidence="1">The sequence shown here is derived from an EMBL/GenBank/DDBJ whole genome shotgun (WGS) entry which is preliminary data.</text>
</comment>
<dbReference type="AlphaFoldDB" id="A0ABD1RFW0"/>
<dbReference type="EMBL" id="JBFOLK010000009">
    <property type="protein sequence ID" value="KAL2487305.1"/>
    <property type="molecule type" value="Genomic_DNA"/>
</dbReference>
<dbReference type="PANTHER" id="PTHR48475:SF2">
    <property type="entry name" value="RIBONUCLEASE H"/>
    <property type="match status" value="1"/>
</dbReference>
<keyword evidence="2" id="KW-1185">Reference proteome</keyword>
<reference evidence="2" key="1">
    <citation type="submission" date="2024-07" db="EMBL/GenBank/DDBJ databases">
        <title>Two chromosome-level genome assemblies of Korean endemic species Abeliophyllum distichum and Forsythia ovata (Oleaceae).</title>
        <authorList>
            <person name="Jang H."/>
        </authorList>
    </citation>
    <scope>NUCLEOTIDE SEQUENCE [LARGE SCALE GENOMIC DNA]</scope>
</reference>
<dbReference type="Proteomes" id="UP001604336">
    <property type="component" value="Unassembled WGS sequence"/>
</dbReference>
<proteinExistence type="predicted"/>
<evidence type="ECO:0000313" key="2">
    <source>
        <dbReference type="Proteomes" id="UP001604336"/>
    </source>
</evidence>